<dbReference type="AlphaFoldDB" id="A0AAW2W0F8"/>
<sequence length="99" mass="11428">MEAIEEVKMIEFFENPSKIVKIGSLLDRQLEDTLVNFLKNCFDVFAWEVSEMRGISLEVMVHKLNINPEVRPVKQRNLAFLPLVWKETNNKGGRKIAPG</sequence>
<protein>
    <recommendedName>
        <fullName evidence="2">Reverse transcriptase domain-containing protein</fullName>
    </recommendedName>
</protein>
<gene>
    <name evidence="1" type="ORF">Sradi_0192200</name>
</gene>
<name>A0AAW2W0F8_SESRA</name>
<evidence type="ECO:0008006" key="2">
    <source>
        <dbReference type="Google" id="ProtNLM"/>
    </source>
</evidence>
<proteinExistence type="predicted"/>
<reference evidence="1" key="1">
    <citation type="submission" date="2020-06" db="EMBL/GenBank/DDBJ databases">
        <authorList>
            <person name="Li T."/>
            <person name="Hu X."/>
            <person name="Zhang T."/>
            <person name="Song X."/>
            <person name="Zhang H."/>
            <person name="Dai N."/>
            <person name="Sheng W."/>
            <person name="Hou X."/>
            <person name="Wei L."/>
        </authorList>
    </citation>
    <scope>NUCLEOTIDE SEQUENCE</scope>
    <source>
        <strain evidence="1">G02</strain>
        <tissue evidence="1">Leaf</tissue>
    </source>
</reference>
<reference evidence="1" key="2">
    <citation type="journal article" date="2024" name="Plant">
        <title>Genomic evolution and insights into agronomic trait innovations of Sesamum species.</title>
        <authorList>
            <person name="Miao H."/>
            <person name="Wang L."/>
            <person name="Qu L."/>
            <person name="Liu H."/>
            <person name="Sun Y."/>
            <person name="Le M."/>
            <person name="Wang Q."/>
            <person name="Wei S."/>
            <person name="Zheng Y."/>
            <person name="Lin W."/>
            <person name="Duan Y."/>
            <person name="Cao H."/>
            <person name="Xiong S."/>
            <person name="Wang X."/>
            <person name="Wei L."/>
            <person name="Li C."/>
            <person name="Ma Q."/>
            <person name="Ju M."/>
            <person name="Zhao R."/>
            <person name="Li G."/>
            <person name="Mu C."/>
            <person name="Tian Q."/>
            <person name="Mei H."/>
            <person name="Zhang T."/>
            <person name="Gao T."/>
            <person name="Zhang H."/>
        </authorList>
    </citation>
    <scope>NUCLEOTIDE SEQUENCE</scope>
    <source>
        <strain evidence="1">G02</strain>
    </source>
</reference>
<comment type="caution">
    <text evidence="1">The sequence shown here is derived from an EMBL/GenBank/DDBJ whole genome shotgun (WGS) entry which is preliminary data.</text>
</comment>
<dbReference type="EMBL" id="JACGWJ010000002">
    <property type="protein sequence ID" value="KAL0434843.1"/>
    <property type="molecule type" value="Genomic_DNA"/>
</dbReference>
<evidence type="ECO:0000313" key="1">
    <source>
        <dbReference type="EMBL" id="KAL0434843.1"/>
    </source>
</evidence>
<organism evidence="1">
    <name type="scientific">Sesamum radiatum</name>
    <name type="common">Black benniseed</name>
    <dbReference type="NCBI Taxonomy" id="300843"/>
    <lineage>
        <taxon>Eukaryota</taxon>
        <taxon>Viridiplantae</taxon>
        <taxon>Streptophyta</taxon>
        <taxon>Embryophyta</taxon>
        <taxon>Tracheophyta</taxon>
        <taxon>Spermatophyta</taxon>
        <taxon>Magnoliopsida</taxon>
        <taxon>eudicotyledons</taxon>
        <taxon>Gunneridae</taxon>
        <taxon>Pentapetalae</taxon>
        <taxon>asterids</taxon>
        <taxon>lamiids</taxon>
        <taxon>Lamiales</taxon>
        <taxon>Pedaliaceae</taxon>
        <taxon>Sesamum</taxon>
    </lineage>
</organism>
<accession>A0AAW2W0F8</accession>